<name>A0A9D2C9X8_9MICO</name>
<evidence type="ECO:0000313" key="4">
    <source>
        <dbReference type="Proteomes" id="UP000824005"/>
    </source>
</evidence>
<comment type="caution">
    <text evidence="3">The sequence shown here is derived from an EMBL/GenBank/DDBJ whole genome shotgun (WGS) entry which is preliminary data.</text>
</comment>
<keyword evidence="1" id="KW-0812">Transmembrane</keyword>
<feature type="non-terminal residue" evidence="3">
    <location>
        <position position="116"/>
    </location>
</feature>
<evidence type="ECO:0000256" key="1">
    <source>
        <dbReference type="SAM" id="Phobius"/>
    </source>
</evidence>
<gene>
    <name evidence="3" type="ORF">H9830_10655</name>
</gene>
<accession>A0A9D2C9X8</accession>
<keyword evidence="1" id="KW-1133">Transmembrane helix</keyword>
<protein>
    <recommendedName>
        <fullName evidence="2">YqeB PH domain-containing protein</fullName>
    </recommendedName>
</protein>
<keyword evidence="1" id="KW-0472">Membrane</keyword>
<organism evidence="3 4">
    <name type="scientific">Candidatus Agrococcus pullicola</name>
    <dbReference type="NCBI Taxonomy" id="2838429"/>
    <lineage>
        <taxon>Bacteria</taxon>
        <taxon>Bacillati</taxon>
        <taxon>Actinomycetota</taxon>
        <taxon>Actinomycetes</taxon>
        <taxon>Micrococcales</taxon>
        <taxon>Microbacteriaceae</taxon>
        <taxon>Agrococcus</taxon>
    </lineage>
</organism>
<dbReference type="Proteomes" id="UP000824005">
    <property type="component" value="Unassembled WGS sequence"/>
</dbReference>
<evidence type="ECO:0000259" key="2">
    <source>
        <dbReference type="Pfam" id="PF23494"/>
    </source>
</evidence>
<feature type="transmembrane region" description="Helical" evidence="1">
    <location>
        <begin position="14"/>
        <end position="39"/>
    </location>
</feature>
<dbReference type="EMBL" id="DXDC01000320">
    <property type="protein sequence ID" value="HIY66722.1"/>
    <property type="molecule type" value="Genomic_DNA"/>
</dbReference>
<sequence length="116" mass="12147">MTEEPVTVRVPKRWIVAFHLVGAAVGFGAAFIVGPLVGWLLGFVGDAPGLLRLAGSLPLVWAIPLLTIAGLIVGFLLSSQWQEDVGIVTVGAESVTVSRGGRGSLLKRERIAGVFT</sequence>
<evidence type="ECO:0000313" key="3">
    <source>
        <dbReference type="EMBL" id="HIY66722.1"/>
    </source>
</evidence>
<feature type="domain" description="YqeB PH" evidence="2">
    <location>
        <begin position="7"/>
        <end position="115"/>
    </location>
</feature>
<feature type="transmembrane region" description="Helical" evidence="1">
    <location>
        <begin position="59"/>
        <end position="77"/>
    </location>
</feature>
<reference evidence="3" key="2">
    <citation type="submission" date="2021-04" db="EMBL/GenBank/DDBJ databases">
        <authorList>
            <person name="Gilroy R."/>
        </authorList>
    </citation>
    <scope>NUCLEOTIDE SEQUENCE</scope>
    <source>
        <strain evidence="3">ChiGjej1B1-98</strain>
    </source>
</reference>
<proteinExistence type="predicted"/>
<dbReference type="InterPro" id="IPR057798">
    <property type="entry name" value="PH_YqeB"/>
</dbReference>
<reference evidence="3" key="1">
    <citation type="journal article" date="2021" name="PeerJ">
        <title>Extensive microbial diversity within the chicken gut microbiome revealed by metagenomics and culture.</title>
        <authorList>
            <person name="Gilroy R."/>
            <person name="Ravi A."/>
            <person name="Getino M."/>
            <person name="Pursley I."/>
            <person name="Horton D.L."/>
            <person name="Alikhan N.F."/>
            <person name="Baker D."/>
            <person name="Gharbi K."/>
            <person name="Hall N."/>
            <person name="Watson M."/>
            <person name="Adriaenssens E.M."/>
            <person name="Foster-Nyarko E."/>
            <person name="Jarju S."/>
            <person name="Secka A."/>
            <person name="Antonio M."/>
            <person name="Oren A."/>
            <person name="Chaudhuri R.R."/>
            <person name="La Ragione R."/>
            <person name="Hildebrand F."/>
            <person name="Pallen M.J."/>
        </authorList>
    </citation>
    <scope>NUCLEOTIDE SEQUENCE</scope>
    <source>
        <strain evidence="3">ChiGjej1B1-98</strain>
    </source>
</reference>
<dbReference type="Pfam" id="PF23494">
    <property type="entry name" value="bPH_10"/>
    <property type="match status" value="1"/>
</dbReference>
<dbReference type="AlphaFoldDB" id="A0A9D2C9X8"/>